<reference evidence="1 2" key="1">
    <citation type="journal article" date="2019" name="Appl. Microbiol. Biotechnol.">
        <title>Differential efficiency of wild type rhizogenic strains for rol gene transformation of plants.</title>
        <authorList>
            <person name="Desmet S."/>
            <person name="De Keyser E."/>
            <person name="Van Vaerenbergh J."/>
            <person name="Baeyen S."/>
            <person name="Van Huylenbroeck J."/>
            <person name="Geelen D."/>
            <person name="Dhooghe E."/>
        </authorList>
    </citation>
    <scope>NUCLEOTIDE SEQUENCE [LARGE SCALE GENOMIC DNA]</scope>
    <source>
        <strain evidence="1 2">GBBC3284</strain>
    </source>
</reference>
<protein>
    <submittedName>
        <fullName evidence="1">Heme-binding protein</fullName>
    </submittedName>
</protein>
<accession>A0A546X3D4</accession>
<dbReference type="Pfam" id="PF03928">
    <property type="entry name" value="HbpS-like"/>
    <property type="match status" value="1"/>
</dbReference>
<evidence type="ECO:0000313" key="2">
    <source>
        <dbReference type="Proteomes" id="UP000315434"/>
    </source>
</evidence>
<dbReference type="AlphaFoldDB" id="A0A546X3D4"/>
<evidence type="ECO:0000313" key="1">
    <source>
        <dbReference type="EMBL" id="TRA95271.1"/>
    </source>
</evidence>
<organism evidence="1 2">
    <name type="scientific">Rhizobium rhizogenes</name>
    <name type="common">Agrobacterium rhizogenes</name>
    <dbReference type="NCBI Taxonomy" id="359"/>
    <lineage>
        <taxon>Bacteria</taxon>
        <taxon>Pseudomonadati</taxon>
        <taxon>Pseudomonadota</taxon>
        <taxon>Alphaproteobacteria</taxon>
        <taxon>Hyphomicrobiales</taxon>
        <taxon>Rhizobiaceae</taxon>
        <taxon>Rhizobium/Agrobacterium group</taxon>
        <taxon>Rhizobium</taxon>
    </lineage>
</organism>
<dbReference type="RefSeq" id="WP_142843450.1">
    <property type="nucleotide sequence ID" value="NZ_SGNY01000013.1"/>
</dbReference>
<gene>
    <name evidence="1" type="ORF">EXN68_25770</name>
</gene>
<dbReference type="PANTHER" id="PTHR34309">
    <property type="entry name" value="SLR1406 PROTEIN"/>
    <property type="match status" value="1"/>
</dbReference>
<dbReference type="InterPro" id="IPR038084">
    <property type="entry name" value="PduO/GlcC-like_sf"/>
</dbReference>
<proteinExistence type="predicted"/>
<dbReference type="EMBL" id="SGNY01000013">
    <property type="protein sequence ID" value="TRA95271.1"/>
    <property type="molecule type" value="Genomic_DNA"/>
</dbReference>
<dbReference type="Proteomes" id="UP000315434">
    <property type="component" value="Unassembled WGS sequence"/>
</dbReference>
<name>A0A546X3D4_RHIRH</name>
<dbReference type="InterPro" id="IPR052517">
    <property type="entry name" value="GlcG_carb_metab_protein"/>
</dbReference>
<dbReference type="SUPFAM" id="SSF143744">
    <property type="entry name" value="GlcG-like"/>
    <property type="match status" value="1"/>
</dbReference>
<dbReference type="InterPro" id="IPR005624">
    <property type="entry name" value="PduO/GlcC-like"/>
</dbReference>
<dbReference type="PANTHER" id="PTHR34309:SF1">
    <property type="entry name" value="PROTEIN GLCG"/>
    <property type="match status" value="1"/>
</dbReference>
<dbReference type="OrthoDB" id="9815788at2"/>
<sequence>MTSPNLTLVHVQKMIHTAFATANARNVLCSIAIIGADGHLLSFVRQDGAISGSVELAINKAFTAQVFNVRTDKLGALAQPGAELFGIQHSHGGRVVVFGGGIPIQGQTQKIGAIGVSGGTIADDIAIAEAGAEALHAVLSHASVLCDA</sequence>
<comment type="caution">
    <text evidence="1">The sequence shown here is derived from an EMBL/GenBank/DDBJ whole genome shotgun (WGS) entry which is preliminary data.</text>
</comment>
<dbReference type="Gene3D" id="3.30.450.150">
    <property type="entry name" value="Haem-degrading domain"/>
    <property type="match status" value="1"/>
</dbReference>